<keyword evidence="5" id="KW-1185">Reference proteome</keyword>
<dbReference type="NCBIfam" id="TIGR00377">
    <property type="entry name" value="ant_ant_sig"/>
    <property type="match status" value="1"/>
</dbReference>
<evidence type="ECO:0000256" key="2">
    <source>
        <dbReference type="RuleBase" id="RU003749"/>
    </source>
</evidence>
<proteinExistence type="inferred from homology"/>
<dbReference type="RefSeq" id="WP_169362640.1">
    <property type="nucleotide sequence ID" value="NZ_JAAVJL010000001.1"/>
</dbReference>
<evidence type="ECO:0000313" key="4">
    <source>
        <dbReference type="EMBL" id="NMF57638.1"/>
    </source>
</evidence>
<organism evidence="4 5">
    <name type="scientific">Pseudanabaena yagii GIHE-NHR1</name>
    <dbReference type="NCBI Taxonomy" id="2722753"/>
    <lineage>
        <taxon>Bacteria</taxon>
        <taxon>Bacillati</taxon>
        <taxon>Cyanobacteriota</taxon>
        <taxon>Cyanophyceae</taxon>
        <taxon>Pseudanabaenales</taxon>
        <taxon>Pseudanabaenaceae</taxon>
        <taxon>Pseudanabaena</taxon>
        <taxon>Pseudanabaena yagii</taxon>
    </lineage>
</organism>
<feature type="domain" description="STAS" evidence="3">
    <location>
        <begin position="17"/>
        <end position="113"/>
    </location>
</feature>
<dbReference type="InterPro" id="IPR036513">
    <property type="entry name" value="STAS_dom_sf"/>
</dbReference>
<dbReference type="Proteomes" id="UP000738376">
    <property type="component" value="Unassembled WGS sequence"/>
</dbReference>
<comment type="similarity">
    <text evidence="1 2">Belongs to the anti-sigma-factor antagonist family.</text>
</comment>
<dbReference type="PANTHER" id="PTHR33495">
    <property type="entry name" value="ANTI-SIGMA FACTOR ANTAGONIST TM_1081-RELATED-RELATED"/>
    <property type="match status" value="1"/>
</dbReference>
<dbReference type="PANTHER" id="PTHR33495:SF2">
    <property type="entry name" value="ANTI-SIGMA FACTOR ANTAGONIST TM_1081-RELATED"/>
    <property type="match status" value="1"/>
</dbReference>
<dbReference type="CDD" id="cd07043">
    <property type="entry name" value="STAS_anti-anti-sigma_factors"/>
    <property type="match status" value="1"/>
</dbReference>
<sequence length="124" mass="13740">MALQILIDNTSTNTLSVALDGQLDTLTANDLETSIQTNLQQDTQTLIFDLQNLSFVSSAGLRVFAKARKTLKLRNGKVFFTNPTPQVKKVFDIVKAVPISEVFASTEELDAYLTVMQTEVEDNQ</sequence>
<reference evidence="4 5" key="1">
    <citation type="submission" date="2020-03" db="EMBL/GenBank/DDBJ databases">
        <title>Draft Genome Sequence of 2-Methylisoborneol Producing Pseudanabaena yagii Strain GIHE-NHR1 Isolated from North Han River in South Korea.</title>
        <authorList>
            <person name="Jeong J."/>
        </authorList>
    </citation>
    <scope>NUCLEOTIDE SEQUENCE [LARGE SCALE GENOMIC DNA]</scope>
    <source>
        <strain evidence="4 5">GIHE-NHR1</strain>
    </source>
</reference>
<dbReference type="InterPro" id="IPR003658">
    <property type="entry name" value="Anti-sigma_ant"/>
</dbReference>
<dbReference type="Pfam" id="PF01740">
    <property type="entry name" value="STAS"/>
    <property type="match status" value="1"/>
</dbReference>
<dbReference type="Gene3D" id="3.30.750.24">
    <property type="entry name" value="STAS domain"/>
    <property type="match status" value="1"/>
</dbReference>
<name>A0ABX1LNC7_9CYAN</name>
<evidence type="ECO:0000259" key="3">
    <source>
        <dbReference type="PROSITE" id="PS50801"/>
    </source>
</evidence>
<comment type="caution">
    <text evidence="4">The sequence shown here is derived from an EMBL/GenBank/DDBJ whole genome shotgun (WGS) entry which is preliminary data.</text>
</comment>
<dbReference type="PROSITE" id="PS50801">
    <property type="entry name" value="STAS"/>
    <property type="match status" value="1"/>
</dbReference>
<accession>A0ABX1LNC7</accession>
<dbReference type="InterPro" id="IPR002645">
    <property type="entry name" value="STAS_dom"/>
</dbReference>
<protein>
    <recommendedName>
        <fullName evidence="2">Anti-sigma factor antagonist</fullName>
    </recommendedName>
</protein>
<dbReference type="EMBL" id="JAAVJL010000001">
    <property type="protein sequence ID" value="NMF57638.1"/>
    <property type="molecule type" value="Genomic_DNA"/>
</dbReference>
<gene>
    <name evidence="4" type="ORF">HC246_06325</name>
</gene>
<dbReference type="SUPFAM" id="SSF52091">
    <property type="entry name" value="SpoIIaa-like"/>
    <property type="match status" value="1"/>
</dbReference>
<evidence type="ECO:0000256" key="1">
    <source>
        <dbReference type="ARBA" id="ARBA00009013"/>
    </source>
</evidence>
<evidence type="ECO:0000313" key="5">
    <source>
        <dbReference type="Proteomes" id="UP000738376"/>
    </source>
</evidence>